<dbReference type="Pfam" id="PF00574">
    <property type="entry name" value="CLP_protease"/>
    <property type="match status" value="1"/>
</dbReference>
<accession>A0ABY1C705</accession>
<protein>
    <submittedName>
        <fullName evidence="2">ATP-dependent protease ClpP, protease subunit</fullName>
    </submittedName>
</protein>
<proteinExistence type="predicted"/>
<reference evidence="2 3" key="1">
    <citation type="submission" date="2016-10" db="EMBL/GenBank/DDBJ databases">
        <authorList>
            <person name="Varghese N."/>
            <person name="Submissions S."/>
        </authorList>
    </citation>
    <scope>NUCLEOTIDE SEQUENCE [LARGE SCALE GENOMIC DNA]</scope>
    <source>
        <strain evidence="2 3">ATCC 19403</strain>
    </source>
</reference>
<keyword evidence="3" id="KW-1185">Reference proteome</keyword>
<organism evidence="2 3">
    <name type="scientific">Lacrimispora sphenoides JCM 1415</name>
    <dbReference type="NCBI Taxonomy" id="1297793"/>
    <lineage>
        <taxon>Bacteria</taxon>
        <taxon>Bacillati</taxon>
        <taxon>Bacillota</taxon>
        <taxon>Clostridia</taxon>
        <taxon>Lachnospirales</taxon>
        <taxon>Lachnospiraceae</taxon>
        <taxon>Lacrimispora</taxon>
    </lineage>
</organism>
<evidence type="ECO:0000313" key="3">
    <source>
        <dbReference type="Proteomes" id="UP000198970"/>
    </source>
</evidence>
<dbReference type="GO" id="GO:0006508">
    <property type="term" value="P:proteolysis"/>
    <property type="evidence" value="ECO:0007669"/>
    <property type="project" value="UniProtKB-KW"/>
</dbReference>
<dbReference type="EMBL" id="LT630003">
    <property type="protein sequence ID" value="SET75972.1"/>
    <property type="molecule type" value="Genomic_DNA"/>
</dbReference>
<evidence type="ECO:0000313" key="2">
    <source>
        <dbReference type="EMBL" id="SET75972.1"/>
    </source>
</evidence>
<dbReference type="GO" id="GO:0008233">
    <property type="term" value="F:peptidase activity"/>
    <property type="evidence" value="ECO:0007669"/>
    <property type="project" value="UniProtKB-KW"/>
</dbReference>
<keyword evidence="2" id="KW-0645">Protease</keyword>
<dbReference type="SUPFAM" id="SSF52096">
    <property type="entry name" value="ClpP/crotonase"/>
    <property type="match status" value="1"/>
</dbReference>
<keyword evidence="2" id="KW-0378">Hydrolase</keyword>
<sequence length="299" mass="33501">MEIPHEYSIAAWKETDSAWNAWVRVKSETTKLTVKQEVFKVREYQHNNGKNEDPEERQNRPDGNTRKENLDEKKTEKDIEQKEDEKLEEYGQMTLDDNANKRKIHLISIIGEVEGHENLSGNSKATKYDHILPKLAEIEDDDSVEGLLVLLNTSGGDVDAGLAIAEMIASLSIPTVSLVLGGSHSIGVPLAVCTDYSFIVPTGTMMVHPVRMTGMVIGASQTYEYFEMIQDRILSFVSTHAEIAYDQLKRLMLNTEMLTRDLGTVLVGEETVKEGLINEVGGIKDALKKLYELMETASR</sequence>
<gene>
    <name evidence="2" type="ORF">SAMN02745906_1689</name>
</gene>
<dbReference type="RefSeq" id="WP_330387677.1">
    <property type="nucleotide sequence ID" value="NZ_LT630003.1"/>
</dbReference>
<feature type="region of interest" description="Disordered" evidence="1">
    <location>
        <begin position="38"/>
        <end position="86"/>
    </location>
</feature>
<dbReference type="Gene3D" id="3.90.226.10">
    <property type="entry name" value="2-enoyl-CoA Hydratase, Chain A, domain 1"/>
    <property type="match status" value="1"/>
</dbReference>
<evidence type="ECO:0000256" key="1">
    <source>
        <dbReference type="SAM" id="MobiDB-lite"/>
    </source>
</evidence>
<dbReference type="Proteomes" id="UP000198970">
    <property type="component" value="Chromosome I"/>
</dbReference>
<dbReference type="InterPro" id="IPR023562">
    <property type="entry name" value="ClpP/TepA"/>
</dbReference>
<dbReference type="InterPro" id="IPR029045">
    <property type="entry name" value="ClpP/crotonase-like_dom_sf"/>
</dbReference>
<name>A0ABY1C705_9FIRM</name>